<dbReference type="InterPro" id="IPR014710">
    <property type="entry name" value="RmlC-like_jellyroll"/>
</dbReference>
<name>A0ABU1AKR9_9BACT</name>
<keyword evidence="3" id="KW-1185">Reference proteome</keyword>
<dbReference type="CDD" id="cd00038">
    <property type="entry name" value="CAP_ED"/>
    <property type="match status" value="1"/>
</dbReference>
<evidence type="ECO:0000313" key="2">
    <source>
        <dbReference type="EMBL" id="MDQ8195406.1"/>
    </source>
</evidence>
<dbReference type="RefSeq" id="WP_308985862.1">
    <property type="nucleotide sequence ID" value="NZ_JARXIC010000023.1"/>
</dbReference>
<evidence type="ECO:0000313" key="3">
    <source>
        <dbReference type="Proteomes" id="UP001243717"/>
    </source>
</evidence>
<dbReference type="Proteomes" id="UP001243717">
    <property type="component" value="Unassembled WGS sequence"/>
</dbReference>
<protein>
    <submittedName>
        <fullName evidence="2">Cyclic nucleotide-binding domain-containing protein</fullName>
    </submittedName>
</protein>
<dbReference type="SMART" id="SM00100">
    <property type="entry name" value="cNMP"/>
    <property type="match status" value="1"/>
</dbReference>
<reference evidence="2 3" key="1">
    <citation type="submission" date="2023-04" db="EMBL/GenBank/DDBJ databases">
        <title>A novel bacteria isolated from coastal sediment.</title>
        <authorList>
            <person name="Liu X.-J."/>
            <person name="Du Z.-J."/>
        </authorList>
    </citation>
    <scope>NUCLEOTIDE SEQUENCE [LARGE SCALE GENOMIC DNA]</scope>
    <source>
        <strain evidence="2 3">SDUM461004</strain>
    </source>
</reference>
<dbReference type="SUPFAM" id="SSF51206">
    <property type="entry name" value="cAMP-binding domain-like"/>
    <property type="match status" value="1"/>
</dbReference>
<accession>A0ABU1AKR9</accession>
<organism evidence="2 3">
    <name type="scientific">Thalassobacterium sedimentorum</name>
    <dbReference type="NCBI Taxonomy" id="3041258"/>
    <lineage>
        <taxon>Bacteria</taxon>
        <taxon>Pseudomonadati</taxon>
        <taxon>Verrucomicrobiota</taxon>
        <taxon>Opitutia</taxon>
        <taxon>Puniceicoccales</taxon>
        <taxon>Coraliomargaritaceae</taxon>
        <taxon>Thalassobacterium</taxon>
    </lineage>
</organism>
<sequence>MIPPKPQFEALTDPESVLPILEKISFLGGITDEKRALIFQYFQVAHFAKGAYIAKEGEEPSHLYIIQEGQVELQITDRSVTVSKRSFHVGDCFGEAAMLSLINNTASFVAAEDCTLIMLSRRNLNKLRGEAPDIFCQLMVNLARDLARKLQYTDMMLLKKQPGTPVEV</sequence>
<evidence type="ECO:0000259" key="1">
    <source>
        <dbReference type="PROSITE" id="PS50042"/>
    </source>
</evidence>
<dbReference type="PANTHER" id="PTHR23011">
    <property type="entry name" value="CYCLIC NUCLEOTIDE-BINDING DOMAIN CONTAINING PROTEIN"/>
    <property type="match status" value="1"/>
</dbReference>
<feature type="domain" description="Cyclic nucleotide-binding" evidence="1">
    <location>
        <begin position="26"/>
        <end position="145"/>
    </location>
</feature>
<dbReference type="InterPro" id="IPR000595">
    <property type="entry name" value="cNMP-bd_dom"/>
</dbReference>
<dbReference type="InterPro" id="IPR018490">
    <property type="entry name" value="cNMP-bd_dom_sf"/>
</dbReference>
<dbReference type="Gene3D" id="2.60.120.10">
    <property type="entry name" value="Jelly Rolls"/>
    <property type="match status" value="1"/>
</dbReference>
<gene>
    <name evidence="2" type="ORF">QEH59_13300</name>
</gene>
<dbReference type="EMBL" id="JARXIC010000023">
    <property type="protein sequence ID" value="MDQ8195406.1"/>
    <property type="molecule type" value="Genomic_DNA"/>
</dbReference>
<dbReference type="Pfam" id="PF00027">
    <property type="entry name" value="cNMP_binding"/>
    <property type="match status" value="1"/>
</dbReference>
<dbReference type="PROSITE" id="PS50042">
    <property type="entry name" value="CNMP_BINDING_3"/>
    <property type="match status" value="1"/>
</dbReference>
<comment type="caution">
    <text evidence="2">The sequence shown here is derived from an EMBL/GenBank/DDBJ whole genome shotgun (WGS) entry which is preliminary data.</text>
</comment>
<dbReference type="PANTHER" id="PTHR23011:SF28">
    <property type="entry name" value="CYCLIC NUCLEOTIDE-BINDING DOMAIN CONTAINING PROTEIN"/>
    <property type="match status" value="1"/>
</dbReference>
<proteinExistence type="predicted"/>